<dbReference type="AlphaFoldDB" id="A0A367KUT1"/>
<dbReference type="OrthoDB" id="2287360at2759"/>
<dbReference type="Proteomes" id="UP000253551">
    <property type="component" value="Unassembled WGS sequence"/>
</dbReference>
<evidence type="ECO:0000313" key="1">
    <source>
        <dbReference type="EMBL" id="RCI05955.1"/>
    </source>
</evidence>
<proteinExistence type="predicted"/>
<comment type="caution">
    <text evidence="1">The sequence shown here is derived from an EMBL/GenBank/DDBJ whole genome shotgun (WGS) entry which is preliminary data.</text>
</comment>
<protein>
    <submittedName>
        <fullName evidence="1">Uncharacterized protein</fullName>
    </submittedName>
</protein>
<organism evidence="1 2">
    <name type="scientific">Rhizopus stolonifer</name>
    <name type="common">Rhizopus nigricans</name>
    <dbReference type="NCBI Taxonomy" id="4846"/>
    <lineage>
        <taxon>Eukaryota</taxon>
        <taxon>Fungi</taxon>
        <taxon>Fungi incertae sedis</taxon>
        <taxon>Mucoromycota</taxon>
        <taxon>Mucoromycotina</taxon>
        <taxon>Mucoromycetes</taxon>
        <taxon>Mucorales</taxon>
        <taxon>Mucorineae</taxon>
        <taxon>Rhizopodaceae</taxon>
        <taxon>Rhizopus</taxon>
    </lineage>
</organism>
<keyword evidence="2" id="KW-1185">Reference proteome</keyword>
<reference evidence="1 2" key="1">
    <citation type="journal article" date="2018" name="G3 (Bethesda)">
        <title>Phylogenetic and Phylogenomic Definition of Rhizopus Species.</title>
        <authorList>
            <person name="Gryganskyi A.P."/>
            <person name="Golan J."/>
            <person name="Dolatabadi S."/>
            <person name="Mondo S."/>
            <person name="Robb S."/>
            <person name="Idnurm A."/>
            <person name="Muszewska A."/>
            <person name="Steczkiewicz K."/>
            <person name="Masonjones S."/>
            <person name="Liao H.L."/>
            <person name="Gajdeczka M.T."/>
            <person name="Anike F."/>
            <person name="Vuek A."/>
            <person name="Anishchenko I.M."/>
            <person name="Voigt K."/>
            <person name="de Hoog G.S."/>
            <person name="Smith M.E."/>
            <person name="Heitman J."/>
            <person name="Vilgalys R."/>
            <person name="Stajich J.E."/>
        </authorList>
    </citation>
    <scope>NUCLEOTIDE SEQUENCE [LARGE SCALE GENOMIC DNA]</scope>
    <source>
        <strain evidence="1 2">LSU 92-RS-03</strain>
    </source>
</reference>
<sequence length="101" mass="11279">MCNCGCIKEVDKGDYVQAGWNSYLTQCNQTLLADLDAQFDKNCPKGEDLNTEDCEYFKNNVTGKLTDLWKHCGDVLDSVRDDCDNCGTNCTRIKPPGQSDD</sequence>
<evidence type="ECO:0000313" key="2">
    <source>
        <dbReference type="Proteomes" id="UP000253551"/>
    </source>
</evidence>
<accession>A0A367KUT1</accession>
<dbReference type="EMBL" id="PJQM01000263">
    <property type="protein sequence ID" value="RCI05955.1"/>
    <property type="molecule type" value="Genomic_DNA"/>
</dbReference>
<gene>
    <name evidence="1" type="ORF">CU098_012854</name>
</gene>
<name>A0A367KUT1_RHIST</name>